<comment type="caution">
    <text evidence="1">The sequence shown here is derived from an EMBL/GenBank/DDBJ whole genome shotgun (WGS) entry which is preliminary data.</text>
</comment>
<evidence type="ECO:0000313" key="1">
    <source>
        <dbReference type="EMBL" id="MBH0231424.1"/>
    </source>
</evidence>
<accession>A0A931HXU1</accession>
<evidence type="ECO:0000313" key="2">
    <source>
        <dbReference type="Proteomes" id="UP000614490"/>
    </source>
</evidence>
<dbReference type="Proteomes" id="UP000614490">
    <property type="component" value="Unassembled WGS sequence"/>
</dbReference>
<dbReference type="RefSeq" id="WP_197318049.1">
    <property type="nucleotide sequence ID" value="NZ_JADZSC010000003.1"/>
</dbReference>
<protein>
    <submittedName>
        <fullName evidence="1">Uncharacterized protein</fullName>
    </submittedName>
</protein>
<reference evidence="1 2" key="1">
    <citation type="journal article" date="2005" name="Int. J. Syst. Evol. Microbiol.">
        <title>Halobacillus yeomjeoni sp. nov., isolated from a marine solar saltern in Korea.</title>
        <authorList>
            <person name="Yoon J.H."/>
            <person name="Kang S.J."/>
            <person name="Lee C.H."/>
            <person name="Oh H.W."/>
            <person name="Oh T.K."/>
        </authorList>
    </citation>
    <scope>NUCLEOTIDE SEQUENCE [LARGE SCALE GENOMIC DNA]</scope>
    <source>
        <strain evidence="1 2">KCTC 3957</strain>
    </source>
</reference>
<proteinExistence type="predicted"/>
<dbReference type="EMBL" id="JADZSC010000003">
    <property type="protein sequence ID" value="MBH0231424.1"/>
    <property type="molecule type" value="Genomic_DNA"/>
</dbReference>
<sequence>MKNFIPFIVLIILPLSACSQEEVPNHLVFEAKGENWHPILEVKQSKSENHPGKYNYSLSMNADYIGNNAQELERTEGLGVKWRMKTDDDVRSYGGTYSDFQQWIGNVPGGSLTGSNANEFYTRADAEIIIIIEWGTEKEVLPLKATSVVHN</sequence>
<gene>
    <name evidence="1" type="ORF">H0267_14450</name>
</gene>
<dbReference type="AlphaFoldDB" id="A0A931HXU1"/>
<name>A0A931HXU1_9BACI</name>
<organism evidence="1 2">
    <name type="scientific">Halobacillus yeomjeoni</name>
    <dbReference type="NCBI Taxonomy" id="311194"/>
    <lineage>
        <taxon>Bacteria</taxon>
        <taxon>Bacillati</taxon>
        <taxon>Bacillota</taxon>
        <taxon>Bacilli</taxon>
        <taxon>Bacillales</taxon>
        <taxon>Bacillaceae</taxon>
        <taxon>Halobacillus</taxon>
    </lineage>
</organism>
<keyword evidence="2" id="KW-1185">Reference proteome</keyword>